<dbReference type="EMBL" id="AVOT02030174">
    <property type="protein sequence ID" value="MBW0523291.1"/>
    <property type="molecule type" value="Genomic_DNA"/>
</dbReference>
<comment type="caution">
    <text evidence="2">The sequence shown here is derived from an EMBL/GenBank/DDBJ whole genome shotgun (WGS) entry which is preliminary data.</text>
</comment>
<protein>
    <submittedName>
        <fullName evidence="2">Uncharacterized protein</fullName>
    </submittedName>
</protein>
<feature type="compositionally biased region" description="Basic and acidic residues" evidence="1">
    <location>
        <begin position="80"/>
        <end position="95"/>
    </location>
</feature>
<gene>
    <name evidence="2" type="ORF">O181_063006</name>
</gene>
<feature type="compositionally biased region" description="Polar residues" evidence="1">
    <location>
        <begin position="101"/>
        <end position="110"/>
    </location>
</feature>
<name>A0A9Q3EJ60_9BASI</name>
<reference evidence="2" key="1">
    <citation type="submission" date="2021-03" db="EMBL/GenBank/DDBJ databases">
        <title>Draft genome sequence of rust myrtle Austropuccinia psidii MF-1, a brazilian biotype.</title>
        <authorList>
            <person name="Quecine M.C."/>
            <person name="Pachon D.M.R."/>
            <person name="Bonatelli M.L."/>
            <person name="Correr F.H."/>
            <person name="Franceschini L.M."/>
            <person name="Leite T.F."/>
            <person name="Margarido G.R.A."/>
            <person name="Almeida C.A."/>
            <person name="Ferrarezi J.A."/>
            <person name="Labate C.A."/>
        </authorList>
    </citation>
    <scope>NUCLEOTIDE SEQUENCE</scope>
    <source>
        <strain evidence="2">MF-1</strain>
    </source>
</reference>
<dbReference type="Proteomes" id="UP000765509">
    <property type="component" value="Unassembled WGS sequence"/>
</dbReference>
<keyword evidence="3" id="KW-1185">Reference proteome</keyword>
<proteinExistence type="predicted"/>
<accession>A0A9Q3EJ60</accession>
<evidence type="ECO:0000313" key="3">
    <source>
        <dbReference type="Proteomes" id="UP000765509"/>
    </source>
</evidence>
<feature type="compositionally biased region" description="Basic and acidic residues" evidence="1">
    <location>
        <begin position="41"/>
        <end position="59"/>
    </location>
</feature>
<organism evidence="2 3">
    <name type="scientific">Austropuccinia psidii MF-1</name>
    <dbReference type="NCBI Taxonomy" id="1389203"/>
    <lineage>
        <taxon>Eukaryota</taxon>
        <taxon>Fungi</taxon>
        <taxon>Dikarya</taxon>
        <taxon>Basidiomycota</taxon>
        <taxon>Pucciniomycotina</taxon>
        <taxon>Pucciniomycetes</taxon>
        <taxon>Pucciniales</taxon>
        <taxon>Sphaerophragmiaceae</taxon>
        <taxon>Austropuccinia</taxon>
    </lineage>
</organism>
<evidence type="ECO:0000313" key="2">
    <source>
        <dbReference type="EMBL" id="MBW0523291.1"/>
    </source>
</evidence>
<evidence type="ECO:0000256" key="1">
    <source>
        <dbReference type="SAM" id="MobiDB-lite"/>
    </source>
</evidence>
<sequence length="245" mass="27803">MPKPFAGGHELLLTHQVLSGSGEDHRALRRLEPIFLQTQGQKDKELAEEPKSFISRPEEGIGNAPALEEGPVASTSSRSIQREAQRTSEEEKRSQDPSGLGQRQSQSAQTLLTRVKDPQIGAFSRGQCLQYGRDSYGIHSQRAGKDEQDLSMQVKDEIKFVKSSIDVELGKFDAKLKKIKSDISELKMNDKMYTEWYELTNVRIDSITNTCDIIQFKCKVHNDEMEDLSILNINDELRILKYYVL</sequence>
<feature type="region of interest" description="Disordered" evidence="1">
    <location>
        <begin position="37"/>
        <end position="110"/>
    </location>
</feature>
<dbReference type="AlphaFoldDB" id="A0A9Q3EJ60"/>